<keyword evidence="4" id="KW-0220">Diaminopimelate biosynthesis</keyword>
<dbReference type="InterPro" id="IPR022663">
    <property type="entry name" value="DapB_C"/>
</dbReference>
<dbReference type="GO" id="GO:0008839">
    <property type="term" value="F:4-hydroxy-tetrahydrodipicolinate reductase"/>
    <property type="evidence" value="ECO:0007669"/>
    <property type="project" value="UniProtKB-UniRule"/>
</dbReference>
<evidence type="ECO:0000313" key="15">
    <source>
        <dbReference type="EMBL" id="SUU90100.1"/>
    </source>
</evidence>
<evidence type="ECO:0000256" key="5">
    <source>
        <dbReference type="ARBA" id="ARBA00023002"/>
    </source>
</evidence>
<dbReference type="SUPFAM" id="SSF55347">
    <property type="entry name" value="Glyceraldehyde-3-phosphate dehydrogenase-like, C-terminal domain"/>
    <property type="match status" value="1"/>
</dbReference>
<feature type="domain" description="Dihydrodipicolinate reductase C-terminal" evidence="14">
    <location>
        <begin position="131"/>
        <end position="261"/>
    </location>
</feature>
<dbReference type="EC" id="1.17.1.8" evidence="9 12"/>
<comment type="catalytic activity">
    <reaction evidence="10">
        <text>(S)-2,3,4,5-tetrahydrodipicolinate + NADP(+) + H2O = (2S,4S)-4-hydroxy-2,3,4,5-tetrahydrodipicolinate + NADPH + H(+)</text>
        <dbReference type="Rhea" id="RHEA:35331"/>
        <dbReference type="ChEBI" id="CHEBI:15377"/>
        <dbReference type="ChEBI" id="CHEBI:15378"/>
        <dbReference type="ChEBI" id="CHEBI:16845"/>
        <dbReference type="ChEBI" id="CHEBI:57783"/>
        <dbReference type="ChEBI" id="CHEBI:58349"/>
        <dbReference type="ChEBI" id="CHEBI:67139"/>
        <dbReference type="EC" id="1.17.1.8"/>
    </reaction>
</comment>
<dbReference type="PANTHER" id="PTHR20836:SF0">
    <property type="entry name" value="4-HYDROXY-TETRAHYDRODIPICOLINATE REDUCTASE 1, CHLOROPLASTIC-RELATED"/>
    <property type="match status" value="1"/>
</dbReference>
<evidence type="ECO:0000256" key="3">
    <source>
        <dbReference type="ARBA" id="ARBA00022857"/>
    </source>
</evidence>
<dbReference type="AlphaFoldDB" id="A0A380WMN6"/>
<evidence type="ECO:0000256" key="4">
    <source>
        <dbReference type="ARBA" id="ARBA00022915"/>
    </source>
</evidence>
<dbReference type="NCBIfam" id="TIGR00036">
    <property type="entry name" value="dapB"/>
    <property type="match status" value="1"/>
</dbReference>
<proteinExistence type="inferred from homology"/>
<dbReference type="Gene3D" id="3.40.50.720">
    <property type="entry name" value="NAD(P)-binding Rossmann-like Domain"/>
    <property type="match status" value="1"/>
</dbReference>
<dbReference type="GO" id="GO:0019877">
    <property type="term" value="P:diaminopimelate biosynthetic process"/>
    <property type="evidence" value="ECO:0007669"/>
    <property type="project" value="UniProtKB-KW"/>
</dbReference>
<comment type="catalytic activity">
    <reaction evidence="11">
        <text>(S)-2,3,4,5-tetrahydrodipicolinate + NAD(+) + H2O = (2S,4S)-4-hydroxy-2,3,4,5-tetrahydrodipicolinate + NADH + H(+)</text>
        <dbReference type="Rhea" id="RHEA:35323"/>
        <dbReference type="ChEBI" id="CHEBI:15377"/>
        <dbReference type="ChEBI" id="CHEBI:15378"/>
        <dbReference type="ChEBI" id="CHEBI:16845"/>
        <dbReference type="ChEBI" id="CHEBI:57540"/>
        <dbReference type="ChEBI" id="CHEBI:57945"/>
        <dbReference type="ChEBI" id="CHEBI:67139"/>
        <dbReference type="EC" id="1.17.1.8"/>
    </reaction>
</comment>
<evidence type="ECO:0000256" key="12">
    <source>
        <dbReference type="NCBIfam" id="TIGR00036"/>
    </source>
</evidence>
<dbReference type="Pfam" id="PF01113">
    <property type="entry name" value="DapB_N"/>
    <property type="match status" value="1"/>
</dbReference>
<evidence type="ECO:0000256" key="6">
    <source>
        <dbReference type="ARBA" id="ARBA00023027"/>
    </source>
</evidence>
<evidence type="ECO:0000256" key="7">
    <source>
        <dbReference type="ARBA" id="ARBA00023154"/>
    </source>
</evidence>
<evidence type="ECO:0000256" key="2">
    <source>
        <dbReference type="ARBA" id="ARBA00022605"/>
    </source>
</evidence>
<keyword evidence="6" id="KW-0520">NAD</keyword>
<dbReference type="InterPro" id="IPR036291">
    <property type="entry name" value="NAD(P)-bd_dom_sf"/>
</dbReference>
<sequence>MTIRVVMAGATGWVGKALVPAIQGQNDMRLVGAVARRAAGHDVGVATGGQPSGQMISASLGEALAAPCDVVVDYTKPVAVRDHAMLAISRGCHVVIGTSGLRAADYREINAASRANGVGVVAAGNYSITATLMKRFALMAAQYVPDVEIIDYASARKADAPSGTALELAETLSEIRGAPTALPTSEIYGHPEARGATLGEGTAVQVHSLRLPSYQLSCEAVFGLPEERLTIRHDAGTSAVPYVAGTLLAVRRVREFTGLVRVLDALMDETLSV</sequence>
<keyword evidence="2" id="KW-0028">Amino-acid biosynthesis</keyword>
<evidence type="ECO:0000259" key="13">
    <source>
        <dbReference type="Pfam" id="PF01113"/>
    </source>
</evidence>
<keyword evidence="7" id="KW-0457">Lysine biosynthesis</keyword>
<dbReference type="PANTHER" id="PTHR20836">
    <property type="entry name" value="DIHYDRODIPICOLINATE REDUCTASE"/>
    <property type="match status" value="1"/>
</dbReference>
<dbReference type="SUPFAM" id="SSF51735">
    <property type="entry name" value="NAD(P)-binding Rossmann-fold domains"/>
    <property type="match status" value="1"/>
</dbReference>
<dbReference type="GO" id="GO:0005829">
    <property type="term" value="C:cytosol"/>
    <property type="evidence" value="ECO:0007669"/>
    <property type="project" value="TreeGrafter"/>
</dbReference>
<accession>A0A380WMN6</accession>
<evidence type="ECO:0000259" key="14">
    <source>
        <dbReference type="Pfam" id="PF05173"/>
    </source>
</evidence>
<dbReference type="InterPro" id="IPR023940">
    <property type="entry name" value="DHDPR_bac"/>
</dbReference>
<dbReference type="InterPro" id="IPR000846">
    <property type="entry name" value="DapB_N"/>
</dbReference>
<keyword evidence="3" id="KW-0521">NADP</keyword>
<protein>
    <recommendedName>
        <fullName evidence="9 12">4-hydroxy-tetrahydrodipicolinate reductase</fullName>
        <ecNumber evidence="9 12">1.17.1.8</ecNumber>
    </recommendedName>
</protein>
<dbReference type="RefSeq" id="WP_115732146.1">
    <property type="nucleotide sequence ID" value="NZ_BAAAVY010000002.1"/>
</dbReference>
<feature type="domain" description="Dihydrodipicolinate reductase N-terminal" evidence="13">
    <location>
        <begin position="3"/>
        <end position="126"/>
    </location>
</feature>
<dbReference type="CDD" id="cd02274">
    <property type="entry name" value="DHDPR_N"/>
    <property type="match status" value="1"/>
</dbReference>
<name>A0A380WMN6_AMIAI</name>
<evidence type="ECO:0000256" key="11">
    <source>
        <dbReference type="ARBA" id="ARBA00049396"/>
    </source>
</evidence>
<keyword evidence="5 15" id="KW-0560">Oxidoreductase</keyword>
<dbReference type="EMBL" id="UFSM01000001">
    <property type="protein sequence ID" value="SUU90100.1"/>
    <property type="molecule type" value="Genomic_DNA"/>
</dbReference>
<dbReference type="Pfam" id="PF05173">
    <property type="entry name" value="DapB_C"/>
    <property type="match status" value="1"/>
</dbReference>
<organism evidence="15 16">
    <name type="scientific">Aminobacter aminovorans</name>
    <name type="common">Chelatobacter heintzii</name>
    <dbReference type="NCBI Taxonomy" id="83263"/>
    <lineage>
        <taxon>Bacteria</taxon>
        <taxon>Pseudomonadati</taxon>
        <taxon>Pseudomonadota</taxon>
        <taxon>Alphaproteobacteria</taxon>
        <taxon>Hyphomicrobiales</taxon>
        <taxon>Phyllobacteriaceae</taxon>
        <taxon>Aminobacter</taxon>
    </lineage>
</organism>
<evidence type="ECO:0000256" key="10">
    <source>
        <dbReference type="ARBA" id="ARBA00049080"/>
    </source>
</evidence>
<comment type="similarity">
    <text evidence="1">Belongs to the DapB family.</text>
</comment>
<dbReference type="GO" id="GO:0009089">
    <property type="term" value="P:lysine biosynthetic process via diaminopimelate"/>
    <property type="evidence" value="ECO:0007669"/>
    <property type="project" value="UniProtKB-UniRule"/>
</dbReference>
<evidence type="ECO:0000256" key="1">
    <source>
        <dbReference type="ARBA" id="ARBA00006642"/>
    </source>
</evidence>
<evidence type="ECO:0000256" key="9">
    <source>
        <dbReference type="ARBA" id="ARBA00038983"/>
    </source>
</evidence>
<dbReference type="PIRSF" id="PIRSF000161">
    <property type="entry name" value="DHPR"/>
    <property type="match status" value="1"/>
</dbReference>
<evidence type="ECO:0000256" key="8">
    <source>
        <dbReference type="ARBA" id="ARBA00037922"/>
    </source>
</evidence>
<comment type="pathway">
    <text evidence="8">Amino-acid biosynthesis; L-lysine biosynthesis via DAP pathway; (S)-tetrahydrodipicolinate from L-aspartate: step 4/4.</text>
</comment>
<dbReference type="OrthoDB" id="9790352at2"/>
<reference evidence="15 16" key="1">
    <citation type="submission" date="2018-06" db="EMBL/GenBank/DDBJ databases">
        <authorList>
            <consortium name="Pathogen Informatics"/>
            <person name="Doyle S."/>
        </authorList>
    </citation>
    <scope>NUCLEOTIDE SEQUENCE [LARGE SCALE GENOMIC DNA]</scope>
    <source>
        <strain evidence="15 16">NCTC10684</strain>
    </source>
</reference>
<gene>
    <name evidence="15" type="primary">dapB_2</name>
    <name evidence="15" type="ORF">NCTC10684_03348</name>
</gene>
<evidence type="ECO:0000313" key="16">
    <source>
        <dbReference type="Proteomes" id="UP000254701"/>
    </source>
</evidence>
<dbReference type="Proteomes" id="UP000254701">
    <property type="component" value="Unassembled WGS sequence"/>
</dbReference>
<dbReference type="Gene3D" id="3.30.360.10">
    <property type="entry name" value="Dihydrodipicolinate Reductase, domain 2"/>
    <property type="match status" value="1"/>
</dbReference>